<keyword evidence="2" id="KW-0227">DNA damage</keyword>
<reference evidence="6" key="1">
    <citation type="submission" date="2020-05" db="EMBL/GenBank/DDBJ databases">
        <authorList>
            <person name="Chiriac C."/>
            <person name="Salcher M."/>
            <person name="Ghai R."/>
            <person name="Kavagutti S V."/>
        </authorList>
    </citation>
    <scope>NUCLEOTIDE SEQUENCE</scope>
</reference>
<organism evidence="6">
    <name type="scientific">freshwater metagenome</name>
    <dbReference type="NCBI Taxonomy" id="449393"/>
    <lineage>
        <taxon>unclassified sequences</taxon>
        <taxon>metagenomes</taxon>
        <taxon>ecological metagenomes</taxon>
    </lineage>
</organism>
<dbReference type="InterPro" id="IPR036895">
    <property type="entry name" value="Uracil-DNA_glycosylase-like_sf"/>
</dbReference>
<dbReference type="NCBIfam" id="NF003592">
    <property type="entry name" value="PRK05254.1-5"/>
    <property type="match status" value="1"/>
</dbReference>
<dbReference type="PROSITE" id="PS00130">
    <property type="entry name" value="U_DNA_GLYCOSYLASE"/>
    <property type="match status" value="1"/>
</dbReference>
<dbReference type="CDD" id="cd10027">
    <property type="entry name" value="UDG-F1-like"/>
    <property type="match status" value="1"/>
</dbReference>
<evidence type="ECO:0000256" key="3">
    <source>
        <dbReference type="ARBA" id="ARBA00022801"/>
    </source>
</evidence>
<dbReference type="EMBL" id="CAEZZG010000001">
    <property type="protein sequence ID" value="CAB4744731.1"/>
    <property type="molecule type" value="Genomic_DNA"/>
</dbReference>
<dbReference type="InterPro" id="IPR002043">
    <property type="entry name" value="UDG_fam1"/>
</dbReference>
<dbReference type="InterPro" id="IPR018085">
    <property type="entry name" value="Ura-DNA_Glyclase_AS"/>
</dbReference>
<gene>
    <name evidence="6" type="ORF">UFOPK2844_00046</name>
</gene>
<dbReference type="SUPFAM" id="SSF52141">
    <property type="entry name" value="Uracil-DNA glycosylase-like"/>
    <property type="match status" value="1"/>
</dbReference>
<dbReference type="Gene3D" id="3.40.470.10">
    <property type="entry name" value="Uracil-DNA glycosylase-like domain"/>
    <property type="match status" value="1"/>
</dbReference>
<accession>A0A6J6TBD5</accession>
<dbReference type="NCBIfam" id="NF003588">
    <property type="entry name" value="PRK05254.1-1"/>
    <property type="match status" value="1"/>
</dbReference>
<dbReference type="AlphaFoldDB" id="A0A6J6TBD5"/>
<dbReference type="SMART" id="SM00987">
    <property type="entry name" value="UreE_C"/>
    <property type="match status" value="1"/>
</dbReference>
<dbReference type="PANTHER" id="PTHR11264:SF0">
    <property type="entry name" value="URACIL-DNA GLYCOSYLASE"/>
    <property type="match status" value="1"/>
</dbReference>
<dbReference type="PANTHER" id="PTHR11264">
    <property type="entry name" value="URACIL-DNA GLYCOSYLASE"/>
    <property type="match status" value="1"/>
</dbReference>
<name>A0A6J6TBD5_9ZZZZ</name>
<protein>
    <submittedName>
        <fullName evidence="6">Unannotated protein</fullName>
    </submittedName>
</protein>
<sequence>MLYEKLPYQWQQAIPDSKRLLSAIDLPKSRIPEDGLIFRAFELPIESIKVVILGQDPYPNPEHAMGLAFSVPGDVKKFPPTLKNIFKELFDDVGAIPNSGDLSELQNRGVFLLNRVLTTTPHLSQSHAKLGWESFTEAVVKFLAEREIIFILWGRSAQELAPLIDTEKLIMGVHPSPLSAYRGFFGSKPFSGTNALLNNLSVSAIDWKF</sequence>
<evidence type="ECO:0000256" key="4">
    <source>
        <dbReference type="ARBA" id="ARBA00023204"/>
    </source>
</evidence>
<keyword evidence="3" id="KW-0378">Hydrolase</keyword>
<evidence type="ECO:0000256" key="2">
    <source>
        <dbReference type="ARBA" id="ARBA00022763"/>
    </source>
</evidence>
<proteinExistence type="inferred from homology"/>
<dbReference type="GO" id="GO:0097510">
    <property type="term" value="P:base-excision repair, AP site formation via deaminated base removal"/>
    <property type="evidence" value="ECO:0007669"/>
    <property type="project" value="TreeGrafter"/>
</dbReference>
<evidence type="ECO:0000313" key="6">
    <source>
        <dbReference type="EMBL" id="CAB4744731.1"/>
    </source>
</evidence>
<dbReference type="SMART" id="SM00986">
    <property type="entry name" value="UDG"/>
    <property type="match status" value="1"/>
</dbReference>
<evidence type="ECO:0000256" key="1">
    <source>
        <dbReference type="ARBA" id="ARBA00008184"/>
    </source>
</evidence>
<keyword evidence="4" id="KW-0234">DNA repair</keyword>
<dbReference type="GO" id="GO:0004844">
    <property type="term" value="F:uracil DNA N-glycosylase activity"/>
    <property type="evidence" value="ECO:0007669"/>
    <property type="project" value="InterPro"/>
</dbReference>
<dbReference type="InterPro" id="IPR005122">
    <property type="entry name" value="Uracil-DNA_glycosylase-like"/>
</dbReference>
<evidence type="ECO:0000259" key="5">
    <source>
        <dbReference type="SMART" id="SM00986"/>
    </source>
</evidence>
<dbReference type="HAMAP" id="MF_00148">
    <property type="entry name" value="UDG"/>
    <property type="match status" value="1"/>
</dbReference>
<comment type="similarity">
    <text evidence="1">Belongs to the uracil-DNA glycosylase (UDG) superfamily. UNG family.</text>
</comment>
<dbReference type="Pfam" id="PF03167">
    <property type="entry name" value="UDG"/>
    <property type="match status" value="1"/>
</dbReference>
<feature type="domain" description="Uracil-DNA glycosylase-like" evidence="5">
    <location>
        <begin position="41"/>
        <end position="197"/>
    </location>
</feature>